<gene>
    <name evidence="14" type="ORF">FHX75_167</name>
</gene>
<feature type="transmembrane region" description="Helical" evidence="13">
    <location>
        <begin position="60"/>
        <end position="78"/>
    </location>
</feature>
<evidence type="ECO:0000256" key="13">
    <source>
        <dbReference type="SAM" id="Phobius"/>
    </source>
</evidence>
<evidence type="ECO:0000256" key="11">
    <source>
        <dbReference type="ARBA" id="ARBA00023303"/>
    </source>
</evidence>
<dbReference type="Proteomes" id="UP000319927">
    <property type="component" value="Unassembled WGS sequence"/>
</dbReference>
<keyword evidence="4" id="KW-0633">Potassium transport</keyword>
<feature type="transmembrane region" description="Helical" evidence="13">
    <location>
        <begin position="189"/>
        <end position="209"/>
    </location>
</feature>
<dbReference type="Pfam" id="PF06736">
    <property type="entry name" value="TMEM175"/>
    <property type="match status" value="1"/>
</dbReference>
<evidence type="ECO:0000256" key="12">
    <source>
        <dbReference type="ARBA" id="ARBA00034430"/>
    </source>
</evidence>
<dbReference type="GO" id="GO:0015252">
    <property type="term" value="F:proton channel activity"/>
    <property type="evidence" value="ECO:0007669"/>
    <property type="project" value="InterPro"/>
</dbReference>
<keyword evidence="10 13" id="KW-0472">Membrane</keyword>
<keyword evidence="7" id="KW-0630">Potassium</keyword>
<dbReference type="InterPro" id="IPR010617">
    <property type="entry name" value="TMEM175-like"/>
</dbReference>
<feature type="transmembrane region" description="Helical" evidence="13">
    <location>
        <begin position="98"/>
        <end position="118"/>
    </location>
</feature>
<comment type="catalytic activity">
    <reaction evidence="12">
        <text>K(+)(in) = K(+)(out)</text>
        <dbReference type="Rhea" id="RHEA:29463"/>
        <dbReference type="ChEBI" id="CHEBI:29103"/>
    </reaction>
</comment>
<evidence type="ECO:0000256" key="1">
    <source>
        <dbReference type="ARBA" id="ARBA00004141"/>
    </source>
</evidence>
<dbReference type="PANTHER" id="PTHR31462">
    <property type="entry name" value="ENDOSOMAL/LYSOSOMAL POTASSIUM CHANNEL TMEM175"/>
    <property type="match status" value="1"/>
</dbReference>
<evidence type="ECO:0000256" key="9">
    <source>
        <dbReference type="ARBA" id="ARBA00023065"/>
    </source>
</evidence>
<organism evidence="14 15">
    <name type="scientific">Micromonospora palomenae</name>
    <dbReference type="NCBI Taxonomy" id="1461247"/>
    <lineage>
        <taxon>Bacteria</taxon>
        <taxon>Bacillati</taxon>
        <taxon>Actinomycetota</taxon>
        <taxon>Actinomycetes</taxon>
        <taxon>Micromonosporales</taxon>
        <taxon>Micromonosporaceae</taxon>
        <taxon>Micromonospora</taxon>
    </lineage>
</organism>
<evidence type="ECO:0000256" key="2">
    <source>
        <dbReference type="ARBA" id="ARBA00006920"/>
    </source>
</evidence>
<proteinExistence type="inferred from homology"/>
<dbReference type="GO" id="GO:0005267">
    <property type="term" value="F:potassium channel activity"/>
    <property type="evidence" value="ECO:0007669"/>
    <property type="project" value="UniProtKB-KW"/>
</dbReference>
<dbReference type="EMBL" id="VIXA01000006">
    <property type="protein sequence ID" value="TWG10287.1"/>
    <property type="molecule type" value="Genomic_DNA"/>
</dbReference>
<keyword evidence="8 13" id="KW-1133">Transmembrane helix</keyword>
<evidence type="ECO:0000313" key="14">
    <source>
        <dbReference type="EMBL" id="TWG10287.1"/>
    </source>
</evidence>
<comment type="caution">
    <text evidence="14">The sequence shown here is derived from an EMBL/GenBank/DDBJ whole genome shotgun (WGS) entry which is preliminary data.</text>
</comment>
<evidence type="ECO:0000256" key="4">
    <source>
        <dbReference type="ARBA" id="ARBA00022538"/>
    </source>
</evidence>
<feature type="transmembrane region" description="Helical" evidence="13">
    <location>
        <begin position="22"/>
        <end position="39"/>
    </location>
</feature>
<evidence type="ECO:0000256" key="7">
    <source>
        <dbReference type="ARBA" id="ARBA00022958"/>
    </source>
</evidence>
<keyword evidence="15" id="KW-1185">Reference proteome</keyword>
<protein>
    <submittedName>
        <fullName evidence="14">Putative membrane protein</fullName>
    </submittedName>
</protein>
<dbReference type="PANTHER" id="PTHR31462:SF5">
    <property type="entry name" value="ENDOSOMAL_LYSOSOMAL PROTON CHANNEL TMEM175"/>
    <property type="match status" value="1"/>
</dbReference>
<keyword evidence="3" id="KW-0813">Transport</keyword>
<reference evidence="14 15" key="1">
    <citation type="submission" date="2019-06" db="EMBL/GenBank/DDBJ databases">
        <title>Sequencing the genomes of 1000 actinobacteria strains.</title>
        <authorList>
            <person name="Klenk H.-P."/>
        </authorList>
    </citation>
    <scope>NUCLEOTIDE SEQUENCE [LARGE SCALE GENOMIC DNA]</scope>
    <source>
        <strain evidence="14 15">DSM 102131</strain>
    </source>
</reference>
<name>A0A561VF99_9ACTN</name>
<evidence type="ECO:0000313" key="15">
    <source>
        <dbReference type="Proteomes" id="UP000319927"/>
    </source>
</evidence>
<comment type="subcellular location">
    <subcellularLocation>
        <location evidence="1">Membrane</location>
        <topology evidence="1">Multi-pass membrane protein</topology>
    </subcellularLocation>
</comment>
<evidence type="ECO:0000256" key="3">
    <source>
        <dbReference type="ARBA" id="ARBA00022448"/>
    </source>
</evidence>
<evidence type="ECO:0000256" key="6">
    <source>
        <dbReference type="ARBA" id="ARBA00022826"/>
    </source>
</evidence>
<keyword evidence="5 13" id="KW-0812">Transmembrane</keyword>
<dbReference type="AlphaFoldDB" id="A0A561VF99"/>
<evidence type="ECO:0000256" key="10">
    <source>
        <dbReference type="ARBA" id="ARBA00023136"/>
    </source>
</evidence>
<keyword evidence="6" id="KW-0631">Potassium channel</keyword>
<feature type="transmembrane region" description="Helical" evidence="13">
    <location>
        <begin position="130"/>
        <end position="151"/>
    </location>
</feature>
<accession>A0A561VF99</accession>
<evidence type="ECO:0000256" key="8">
    <source>
        <dbReference type="ARBA" id="ARBA00022989"/>
    </source>
</evidence>
<dbReference type="GO" id="GO:0016020">
    <property type="term" value="C:membrane"/>
    <property type="evidence" value="ECO:0007669"/>
    <property type="project" value="UniProtKB-SubCell"/>
</dbReference>
<keyword evidence="11" id="KW-0407">Ion channel</keyword>
<comment type="similarity">
    <text evidence="2">Belongs to the TMEM175 family.</text>
</comment>
<keyword evidence="9" id="KW-0406">Ion transport</keyword>
<sequence length="228" mass="24564">MAAHEGAVPAAQGTTTTDTDRMTAFSDGVFAIVITLLVLELRPPAYKSGGLLDALLHEKAAYLAFVISFVYIGVLWLNHHALLLLVGRTNLALNWINLALLLGAVIIPFPTAVLASAFAHAGAADQRVAVVLYALSAALMSVPWLAFFAYLERHPALLAPGISTEHLHAQRARPITGIFLYGSSAALGWFVNPVVGLIGIIVMIIYHAVTSQGLRRRSNRRLPGRRRT</sequence>
<dbReference type="OrthoDB" id="7626281at2"/>
<evidence type="ECO:0000256" key="5">
    <source>
        <dbReference type="ARBA" id="ARBA00022692"/>
    </source>
</evidence>